<dbReference type="NCBIfam" id="TIGR03083">
    <property type="entry name" value="maleylpyruvate isomerase family mycothiol-dependent enzyme"/>
    <property type="match status" value="1"/>
</dbReference>
<dbReference type="Pfam" id="PF07398">
    <property type="entry name" value="MDMPI_C"/>
    <property type="match status" value="1"/>
</dbReference>
<protein>
    <submittedName>
        <fullName evidence="4">Uncharacterized protein (TIGR03083 family)</fullName>
    </submittedName>
</protein>
<dbReference type="GO" id="GO:0046872">
    <property type="term" value="F:metal ion binding"/>
    <property type="evidence" value="ECO:0007669"/>
    <property type="project" value="InterPro"/>
</dbReference>
<evidence type="ECO:0000256" key="1">
    <source>
        <dbReference type="SAM" id="MobiDB-lite"/>
    </source>
</evidence>
<feature type="domain" description="Mycothiol-dependent maleylpyruvate isomerase metal-binding" evidence="3">
    <location>
        <begin position="27"/>
        <end position="152"/>
    </location>
</feature>
<feature type="region of interest" description="Disordered" evidence="1">
    <location>
        <begin position="77"/>
        <end position="96"/>
    </location>
</feature>
<sequence>MPSAAPVRWYKPGMTPTPPFPELVTLIEERSAALREAAVRAPDPAARVPGCADWSLRDLVAHLGEVQRFWAVVVTEADPSGPPSRERHGSTVPQSDLLQWSAESTRMLGAALRAAGPQSPCWAWWPETAAPHTAGAVARHQVQEAAVHAYDALDALGEPEPLPAAVAVDGVSEFLGTALGSLGAWPHRPARVMYRAIEGPSWTVDLSPSGATADPAASGAPVTTVHGTASDLVLLLHRRIPLDAVRIDGDREVAAQLREWTGTG</sequence>
<dbReference type="AlphaFoldDB" id="A0A561WJE4"/>
<dbReference type="EMBL" id="VIWY01000002">
    <property type="protein sequence ID" value="TWG23996.1"/>
    <property type="molecule type" value="Genomic_DNA"/>
</dbReference>
<evidence type="ECO:0000313" key="5">
    <source>
        <dbReference type="Proteomes" id="UP000320239"/>
    </source>
</evidence>
<evidence type="ECO:0000259" key="2">
    <source>
        <dbReference type="Pfam" id="PF07398"/>
    </source>
</evidence>
<dbReference type="PANTHER" id="PTHR40758">
    <property type="entry name" value="CONSERVED PROTEIN"/>
    <property type="match status" value="1"/>
</dbReference>
<feature type="domain" description="MDMPI C-terminal" evidence="2">
    <location>
        <begin position="166"/>
        <end position="255"/>
    </location>
</feature>
<dbReference type="InterPro" id="IPR017517">
    <property type="entry name" value="Maleyloyr_isom"/>
</dbReference>
<proteinExistence type="predicted"/>
<evidence type="ECO:0000313" key="4">
    <source>
        <dbReference type="EMBL" id="TWG23996.1"/>
    </source>
</evidence>
<dbReference type="GO" id="GO:0005886">
    <property type="term" value="C:plasma membrane"/>
    <property type="evidence" value="ECO:0007669"/>
    <property type="project" value="TreeGrafter"/>
</dbReference>
<dbReference type="Pfam" id="PF11716">
    <property type="entry name" value="MDMPI_N"/>
    <property type="match status" value="1"/>
</dbReference>
<accession>A0A561WJE4</accession>
<gene>
    <name evidence="4" type="ORF">FHX34_102549</name>
</gene>
<dbReference type="InterPro" id="IPR024344">
    <property type="entry name" value="MDMPI_metal-binding"/>
</dbReference>
<evidence type="ECO:0000259" key="3">
    <source>
        <dbReference type="Pfam" id="PF11716"/>
    </source>
</evidence>
<dbReference type="SUPFAM" id="SSF109854">
    <property type="entry name" value="DinB/YfiT-like putative metalloenzymes"/>
    <property type="match status" value="1"/>
</dbReference>
<comment type="caution">
    <text evidence="4">The sequence shown here is derived from an EMBL/GenBank/DDBJ whole genome shotgun (WGS) entry which is preliminary data.</text>
</comment>
<organism evidence="4 5">
    <name type="scientific">Actinoplanes teichomyceticus</name>
    <dbReference type="NCBI Taxonomy" id="1867"/>
    <lineage>
        <taxon>Bacteria</taxon>
        <taxon>Bacillati</taxon>
        <taxon>Actinomycetota</taxon>
        <taxon>Actinomycetes</taxon>
        <taxon>Micromonosporales</taxon>
        <taxon>Micromonosporaceae</taxon>
        <taxon>Actinoplanes</taxon>
    </lineage>
</organism>
<dbReference type="Gene3D" id="1.20.120.450">
    <property type="entry name" value="dinb family like domain"/>
    <property type="match status" value="1"/>
</dbReference>
<keyword evidence="5" id="KW-1185">Reference proteome</keyword>
<dbReference type="Proteomes" id="UP000320239">
    <property type="component" value="Unassembled WGS sequence"/>
</dbReference>
<dbReference type="InterPro" id="IPR010872">
    <property type="entry name" value="MDMPI_C-term_domain"/>
</dbReference>
<name>A0A561WJE4_ACTTI</name>
<dbReference type="InterPro" id="IPR034660">
    <property type="entry name" value="DinB/YfiT-like"/>
</dbReference>
<reference evidence="4 5" key="1">
    <citation type="submission" date="2019-06" db="EMBL/GenBank/DDBJ databases">
        <title>Sequencing the genomes of 1000 actinobacteria strains.</title>
        <authorList>
            <person name="Klenk H.-P."/>
        </authorList>
    </citation>
    <scope>NUCLEOTIDE SEQUENCE [LARGE SCALE GENOMIC DNA]</scope>
    <source>
        <strain evidence="4 5">DSM 43866</strain>
    </source>
</reference>
<dbReference type="PANTHER" id="PTHR40758:SF1">
    <property type="entry name" value="CONSERVED PROTEIN"/>
    <property type="match status" value="1"/>
</dbReference>